<name>A0A3D0KAY6_9GAMM</name>
<gene>
    <name evidence="12" type="ORF">DEO68_00685</name>
</gene>
<comment type="caution">
    <text evidence="12">The sequence shown here is derived from an EMBL/GenBank/DDBJ whole genome shotgun (WGS) entry which is preliminary data.</text>
</comment>
<keyword evidence="8 9" id="KW-0472">Membrane</keyword>
<evidence type="ECO:0000256" key="5">
    <source>
        <dbReference type="ARBA" id="ARBA00022741"/>
    </source>
</evidence>
<dbReference type="GO" id="GO:0034040">
    <property type="term" value="F:ATPase-coupled lipid transmembrane transporter activity"/>
    <property type="evidence" value="ECO:0007669"/>
    <property type="project" value="TreeGrafter"/>
</dbReference>
<dbReference type="GO" id="GO:0016887">
    <property type="term" value="F:ATP hydrolysis activity"/>
    <property type="evidence" value="ECO:0007669"/>
    <property type="project" value="InterPro"/>
</dbReference>
<dbReference type="AlphaFoldDB" id="A0A3D0KAY6"/>
<keyword evidence="7 9" id="KW-1133">Transmembrane helix</keyword>
<dbReference type="InterPro" id="IPR003593">
    <property type="entry name" value="AAA+_ATPase"/>
</dbReference>
<evidence type="ECO:0000256" key="8">
    <source>
        <dbReference type="ARBA" id="ARBA00023136"/>
    </source>
</evidence>
<dbReference type="GO" id="GO:0005886">
    <property type="term" value="C:plasma membrane"/>
    <property type="evidence" value="ECO:0007669"/>
    <property type="project" value="UniProtKB-SubCell"/>
</dbReference>
<dbReference type="InterPro" id="IPR017871">
    <property type="entry name" value="ABC_transporter-like_CS"/>
</dbReference>
<evidence type="ECO:0000259" key="11">
    <source>
        <dbReference type="PROSITE" id="PS50929"/>
    </source>
</evidence>
<dbReference type="InterPro" id="IPR003439">
    <property type="entry name" value="ABC_transporter-like_ATP-bd"/>
</dbReference>
<feature type="transmembrane region" description="Helical" evidence="9">
    <location>
        <begin position="130"/>
        <end position="149"/>
    </location>
</feature>
<dbReference type="InterPro" id="IPR039421">
    <property type="entry name" value="Type_1_exporter"/>
</dbReference>
<feature type="domain" description="ABC transporter" evidence="10">
    <location>
        <begin position="335"/>
        <end position="570"/>
    </location>
</feature>
<reference evidence="12" key="1">
    <citation type="journal article" date="2018" name="Nat. Biotechnol.">
        <title>A standardized bacterial taxonomy based on genome phylogeny substantially revises the tree of life.</title>
        <authorList>
            <person name="Parks D.H."/>
            <person name="Chuvochina M."/>
            <person name="Waite D.W."/>
            <person name="Rinke C."/>
            <person name="Skarshewski A."/>
            <person name="Chaumeil P.A."/>
            <person name="Hugenholtz P."/>
        </authorList>
    </citation>
    <scope>NUCLEOTIDE SEQUENCE [LARGE SCALE GENOMIC DNA]</scope>
    <source>
        <strain evidence="12">UBA11284</strain>
    </source>
</reference>
<dbReference type="PANTHER" id="PTHR24221:SF654">
    <property type="entry name" value="ATP-BINDING CASSETTE SUB-FAMILY B MEMBER 6"/>
    <property type="match status" value="1"/>
</dbReference>
<evidence type="ECO:0000256" key="6">
    <source>
        <dbReference type="ARBA" id="ARBA00022840"/>
    </source>
</evidence>
<organism evidence="12">
    <name type="scientific">Halomonas campaniensis</name>
    <dbReference type="NCBI Taxonomy" id="213554"/>
    <lineage>
        <taxon>Bacteria</taxon>
        <taxon>Pseudomonadati</taxon>
        <taxon>Pseudomonadota</taxon>
        <taxon>Gammaproteobacteria</taxon>
        <taxon>Oceanospirillales</taxon>
        <taxon>Halomonadaceae</taxon>
        <taxon>Halomonas</taxon>
    </lineage>
</organism>
<proteinExistence type="predicted"/>
<evidence type="ECO:0000313" key="12">
    <source>
        <dbReference type="EMBL" id="HCA00712.1"/>
    </source>
</evidence>
<feature type="domain" description="ABC transmembrane type-1" evidence="11">
    <location>
        <begin position="20"/>
        <end position="304"/>
    </location>
</feature>
<keyword evidence="2" id="KW-0813">Transport</keyword>
<dbReference type="SUPFAM" id="SSF52540">
    <property type="entry name" value="P-loop containing nucleoside triphosphate hydrolases"/>
    <property type="match status" value="1"/>
</dbReference>
<dbReference type="Pfam" id="PF00005">
    <property type="entry name" value="ABC_tran"/>
    <property type="match status" value="1"/>
</dbReference>
<evidence type="ECO:0000256" key="2">
    <source>
        <dbReference type="ARBA" id="ARBA00022448"/>
    </source>
</evidence>
<sequence length="589" mass="63320">MLKILTHLLGENVVLLRRYLGLAIGYGLLSGLTILTFIPIITYLMSGDSSNASVWLAILLLGILACWLVRSHVEKAGVRVGVAVLQSGRHRLGSHVARLPVGWFTSTNTARLNHVVTQGIMAVAQLPAHVFTPVITGLVVPLVILIALLALHTPLGIAALIALAPLVSVLWLTSKLTRHADRAFQQNFSETSQRVVEFANAQAVLRAFSGEGQSTRFLENALEKQHHSGTRLACLSALSALLNTWAVQAVFAALLITIMVWINTLLGEPLKAPDVTSVIVALLLISRFIEPLLDVAQHSDVLRSAKGQLETIKTVFDASPLPETTTPQPPRDTSIELHAVHFRYAADAPNVLNGVSLSVKPGSMTALIGESGSGKTTIARLVARFFDVDQGRVFIGGVDVRDMSSAQLAGYVSQILQESHLFAGSIADNIRFGRPEASDAELMEAANLAGVTEILERLPQGLNTPVGEAGVRLSGGERQRIAIARALIKDAPILLVDEATAALDPQHQAIITQTLARLRGQRTLLVIAHQLSTVAMADQIIVLDNGRVVEQGTPAELLVHKGHYATFLGQRQAAKTWRITPNAEGREDT</sequence>
<dbReference type="Gene3D" id="1.20.1560.10">
    <property type="entry name" value="ABC transporter type 1, transmembrane domain"/>
    <property type="match status" value="1"/>
</dbReference>
<keyword evidence="3" id="KW-1003">Cell membrane</keyword>
<dbReference type="PANTHER" id="PTHR24221">
    <property type="entry name" value="ATP-BINDING CASSETTE SUB-FAMILY B"/>
    <property type="match status" value="1"/>
</dbReference>
<evidence type="ECO:0000256" key="7">
    <source>
        <dbReference type="ARBA" id="ARBA00022989"/>
    </source>
</evidence>
<comment type="subcellular location">
    <subcellularLocation>
        <location evidence="1">Cell membrane</location>
        <topology evidence="1">Multi-pass membrane protein</topology>
    </subcellularLocation>
</comment>
<protein>
    <submittedName>
        <fullName evidence="12">ABC transporter ATP-binding protein</fullName>
    </submittedName>
</protein>
<feature type="transmembrane region" description="Helical" evidence="9">
    <location>
        <begin position="52"/>
        <end position="69"/>
    </location>
</feature>
<evidence type="ECO:0000256" key="9">
    <source>
        <dbReference type="SAM" id="Phobius"/>
    </source>
</evidence>
<dbReference type="SMART" id="SM00382">
    <property type="entry name" value="AAA"/>
    <property type="match status" value="1"/>
</dbReference>
<dbReference type="GO" id="GO:0140359">
    <property type="term" value="F:ABC-type transporter activity"/>
    <property type="evidence" value="ECO:0007669"/>
    <property type="project" value="InterPro"/>
</dbReference>
<feature type="transmembrane region" description="Helical" evidence="9">
    <location>
        <begin position="155"/>
        <end position="173"/>
    </location>
</feature>
<dbReference type="PROSITE" id="PS50893">
    <property type="entry name" value="ABC_TRANSPORTER_2"/>
    <property type="match status" value="1"/>
</dbReference>
<evidence type="ECO:0000259" key="10">
    <source>
        <dbReference type="PROSITE" id="PS50893"/>
    </source>
</evidence>
<keyword evidence="4 9" id="KW-0812">Transmembrane</keyword>
<dbReference type="EMBL" id="DOTR01000007">
    <property type="protein sequence ID" value="HCA00712.1"/>
    <property type="molecule type" value="Genomic_DNA"/>
</dbReference>
<dbReference type="PROSITE" id="PS00211">
    <property type="entry name" value="ABC_TRANSPORTER_1"/>
    <property type="match status" value="1"/>
</dbReference>
<dbReference type="GO" id="GO:0005524">
    <property type="term" value="F:ATP binding"/>
    <property type="evidence" value="ECO:0007669"/>
    <property type="project" value="UniProtKB-KW"/>
</dbReference>
<dbReference type="Pfam" id="PF00664">
    <property type="entry name" value="ABC_membrane"/>
    <property type="match status" value="1"/>
</dbReference>
<keyword evidence="5" id="KW-0547">Nucleotide-binding</keyword>
<accession>A0A3D0KAY6</accession>
<evidence type="ECO:0000256" key="1">
    <source>
        <dbReference type="ARBA" id="ARBA00004651"/>
    </source>
</evidence>
<feature type="transmembrane region" description="Helical" evidence="9">
    <location>
        <begin position="20"/>
        <end position="46"/>
    </location>
</feature>
<dbReference type="InterPro" id="IPR011527">
    <property type="entry name" value="ABC1_TM_dom"/>
</dbReference>
<keyword evidence="6 12" id="KW-0067">ATP-binding</keyword>
<dbReference type="FunFam" id="3.40.50.300:FF:000221">
    <property type="entry name" value="Multidrug ABC transporter ATP-binding protein"/>
    <property type="match status" value="1"/>
</dbReference>
<evidence type="ECO:0000256" key="4">
    <source>
        <dbReference type="ARBA" id="ARBA00022692"/>
    </source>
</evidence>
<dbReference type="Gene3D" id="3.40.50.300">
    <property type="entry name" value="P-loop containing nucleotide triphosphate hydrolases"/>
    <property type="match status" value="1"/>
</dbReference>
<dbReference type="SUPFAM" id="SSF90123">
    <property type="entry name" value="ABC transporter transmembrane region"/>
    <property type="match status" value="1"/>
</dbReference>
<dbReference type="InterPro" id="IPR036640">
    <property type="entry name" value="ABC1_TM_sf"/>
</dbReference>
<dbReference type="InterPro" id="IPR027417">
    <property type="entry name" value="P-loop_NTPase"/>
</dbReference>
<evidence type="ECO:0000256" key="3">
    <source>
        <dbReference type="ARBA" id="ARBA00022475"/>
    </source>
</evidence>
<dbReference type="PROSITE" id="PS50929">
    <property type="entry name" value="ABC_TM1F"/>
    <property type="match status" value="1"/>
</dbReference>
<feature type="transmembrane region" description="Helical" evidence="9">
    <location>
        <begin position="232"/>
        <end position="263"/>
    </location>
</feature>